<dbReference type="PANTHER" id="PTHR47245">
    <property type="entry name" value="PEPTIDYLPROLYL ISOMERASE"/>
    <property type="match status" value="1"/>
</dbReference>
<dbReference type="Pfam" id="PF13616">
    <property type="entry name" value="Rotamase_3"/>
    <property type="match status" value="1"/>
</dbReference>
<evidence type="ECO:0000259" key="1">
    <source>
        <dbReference type="PROSITE" id="PS50198"/>
    </source>
</evidence>
<dbReference type="AlphaFoldDB" id="A0A382FWA2"/>
<dbReference type="PROSITE" id="PS50198">
    <property type="entry name" value="PPIC_PPIASE_2"/>
    <property type="match status" value="1"/>
</dbReference>
<evidence type="ECO:0000313" key="2">
    <source>
        <dbReference type="EMBL" id="SVB66221.1"/>
    </source>
</evidence>
<protein>
    <recommendedName>
        <fullName evidence="1">PpiC domain-containing protein</fullName>
    </recommendedName>
</protein>
<reference evidence="2" key="1">
    <citation type="submission" date="2018-05" db="EMBL/GenBank/DDBJ databases">
        <authorList>
            <person name="Lanie J.A."/>
            <person name="Ng W.-L."/>
            <person name="Kazmierczak K.M."/>
            <person name="Andrzejewski T.M."/>
            <person name="Davidsen T.M."/>
            <person name="Wayne K.J."/>
            <person name="Tettelin H."/>
            <person name="Glass J.I."/>
            <person name="Rusch D."/>
            <person name="Podicherti R."/>
            <person name="Tsui H.-C.T."/>
            <person name="Winkler M.E."/>
        </authorList>
    </citation>
    <scope>NUCLEOTIDE SEQUENCE</scope>
</reference>
<dbReference type="InterPro" id="IPR046357">
    <property type="entry name" value="PPIase_dom_sf"/>
</dbReference>
<feature type="non-terminal residue" evidence="2">
    <location>
        <position position="1"/>
    </location>
</feature>
<organism evidence="2">
    <name type="scientific">marine metagenome</name>
    <dbReference type="NCBI Taxonomy" id="408172"/>
    <lineage>
        <taxon>unclassified sequences</taxon>
        <taxon>metagenomes</taxon>
        <taxon>ecological metagenomes</taxon>
    </lineage>
</organism>
<feature type="non-terminal residue" evidence="2">
    <location>
        <position position="267"/>
    </location>
</feature>
<accession>A0A382FWA2</accession>
<dbReference type="EMBL" id="UINC01051727">
    <property type="protein sequence ID" value="SVB66221.1"/>
    <property type="molecule type" value="Genomic_DNA"/>
</dbReference>
<dbReference type="InterPro" id="IPR050245">
    <property type="entry name" value="PrsA_foldase"/>
</dbReference>
<proteinExistence type="predicted"/>
<feature type="domain" description="PpiC" evidence="1">
    <location>
        <begin position="16"/>
        <end position="120"/>
    </location>
</feature>
<dbReference type="SUPFAM" id="SSF54534">
    <property type="entry name" value="FKBP-like"/>
    <property type="match status" value="1"/>
</dbReference>
<gene>
    <name evidence="2" type="ORF">METZ01_LOCUS219075</name>
</gene>
<dbReference type="GO" id="GO:0003755">
    <property type="term" value="F:peptidyl-prolyl cis-trans isomerase activity"/>
    <property type="evidence" value="ECO:0007669"/>
    <property type="project" value="InterPro"/>
</dbReference>
<dbReference type="InterPro" id="IPR000297">
    <property type="entry name" value="PPIase_PpiC"/>
</dbReference>
<name>A0A382FWA2_9ZZZZ</name>
<dbReference type="Gene3D" id="3.10.50.40">
    <property type="match status" value="2"/>
</dbReference>
<dbReference type="PANTHER" id="PTHR47245:SF2">
    <property type="entry name" value="PEPTIDYL-PROLYL CIS-TRANS ISOMERASE HP_0175-RELATED"/>
    <property type="match status" value="1"/>
</dbReference>
<sequence>GWHIIKVEDKKRENNELQVHARHILLKTTIGQQTLRELDKNATNLLEQARENGLEAAAAGFPEDSLDVLDTGYFSQRDDGFIPRIGYLIGASTFAFKENVGVHSEVLENDTGYHILYIADRKDRGIQAFDEVETTVRGLVETEKRKELARRKAESMVNNLVGASLDDLKDEGSIEVQEPEPFARTAFIPGIGQDLGFVTAAFTLESVGQISEIVEGSRGYYLLQLEENFPIDEAMFDSQKQPLKQQLLLQEQNQIYADWLEYLKENA</sequence>